<evidence type="ECO:0000313" key="1">
    <source>
        <dbReference type="EMBL" id="GBN68480.1"/>
    </source>
</evidence>
<organism evidence="1 2">
    <name type="scientific">Araneus ventricosus</name>
    <name type="common">Orbweaver spider</name>
    <name type="synonym">Epeira ventricosa</name>
    <dbReference type="NCBI Taxonomy" id="182803"/>
    <lineage>
        <taxon>Eukaryota</taxon>
        <taxon>Metazoa</taxon>
        <taxon>Ecdysozoa</taxon>
        <taxon>Arthropoda</taxon>
        <taxon>Chelicerata</taxon>
        <taxon>Arachnida</taxon>
        <taxon>Araneae</taxon>
        <taxon>Araneomorphae</taxon>
        <taxon>Entelegynae</taxon>
        <taxon>Araneoidea</taxon>
        <taxon>Araneidae</taxon>
        <taxon>Araneus</taxon>
    </lineage>
</organism>
<protein>
    <submittedName>
        <fullName evidence="1">Uncharacterized protein</fullName>
    </submittedName>
</protein>
<comment type="caution">
    <text evidence="1">The sequence shown here is derived from an EMBL/GenBank/DDBJ whole genome shotgun (WGS) entry which is preliminary data.</text>
</comment>
<accession>A0A4Y2QZ61</accession>
<dbReference type="Proteomes" id="UP000499080">
    <property type="component" value="Unassembled WGS sequence"/>
</dbReference>
<proteinExistence type="predicted"/>
<gene>
    <name evidence="1" type="ORF">AVEN_135313_1</name>
</gene>
<reference evidence="1 2" key="1">
    <citation type="journal article" date="2019" name="Sci. Rep.">
        <title>Orb-weaving spider Araneus ventricosus genome elucidates the spidroin gene catalogue.</title>
        <authorList>
            <person name="Kono N."/>
            <person name="Nakamura H."/>
            <person name="Ohtoshi R."/>
            <person name="Moran D.A.P."/>
            <person name="Shinohara A."/>
            <person name="Yoshida Y."/>
            <person name="Fujiwara M."/>
            <person name="Mori M."/>
            <person name="Tomita M."/>
            <person name="Arakawa K."/>
        </authorList>
    </citation>
    <scope>NUCLEOTIDE SEQUENCE [LARGE SCALE GENOMIC DNA]</scope>
</reference>
<dbReference type="EMBL" id="BGPR01015224">
    <property type="protein sequence ID" value="GBN68480.1"/>
    <property type="molecule type" value="Genomic_DNA"/>
</dbReference>
<dbReference type="AlphaFoldDB" id="A0A4Y2QZ61"/>
<evidence type="ECO:0000313" key="2">
    <source>
        <dbReference type="Proteomes" id="UP000499080"/>
    </source>
</evidence>
<sequence length="101" mass="11502">MSRYPCPSLASRLIEDRPLRQLGYRGQREKIDITSSGSTPAEGGRFLHRCRITQHTITIPTRKARTRLLTQKLLIYVLVMPTDSKSANINDPSSIVLHKWS</sequence>
<name>A0A4Y2QZ61_ARAVE</name>
<keyword evidence="2" id="KW-1185">Reference proteome</keyword>